<dbReference type="SUPFAM" id="SSF159888">
    <property type="entry name" value="YdhG-like"/>
    <property type="match status" value="1"/>
</dbReference>
<dbReference type="AlphaFoldDB" id="A0A2S1LRN0"/>
<dbReference type="EMBL" id="CP020919">
    <property type="protein sequence ID" value="AWG26420.1"/>
    <property type="molecule type" value="Genomic_DNA"/>
</dbReference>
<dbReference type="InterPro" id="IPR014922">
    <property type="entry name" value="YdhG-like"/>
</dbReference>
<organism evidence="2 3">
    <name type="scientific">Flavobacterium kingsejongi</name>
    <dbReference type="NCBI Taxonomy" id="1678728"/>
    <lineage>
        <taxon>Bacteria</taxon>
        <taxon>Pseudomonadati</taxon>
        <taxon>Bacteroidota</taxon>
        <taxon>Flavobacteriia</taxon>
        <taxon>Flavobacteriales</taxon>
        <taxon>Flavobacteriaceae</taxon>
        <taxon>Flavobacterium</taxon>
    </lineage>
</organism>
<sequence>MRSEALTPLEYLDQLPEERKAAMVHFRNIIVANLPTGFEEGMGYGMLGYFVPHTLYPGGYHCNPTLPLPFLNLASQKNFIALYHMGLYADAELINWFIEAYPKHTTAKLDMGKSCIRFKNMETIPWELITELLTKITPDHWISLYEKAFRKG</sequence>
<dbReference type="KEGG" id="fki:FK004_14890"/>
<evidence type="ECO:0000313" key="2">
    <source>
        <dbReference type="EMBL" id="AWG26420.1"/>
    </source>
</evidence>
<dbReference type="Gene3D" id="3.90.1150.200">
    <property type="match status" value="1"/>
</dbReference>
<proteinExistence type="predicted"/>
<protein>
    <recommendedName>
        <fullName evidence="1">YdhG-like domain-containing protein</fullName>
    </recommendedName>
</protein>
<gene>
    <name evidence="2" type="ORF">FK004_14890</name>
</gene>
<dbReference type="Pfam" id="PF08818">
    <property type="entry name" value="DUF1801"/>
    <property type="match status" value="1"/>
</dbReference>
<accession>A0A2S1LRN0</accession>
<evidence type="ECO:0000313" key="3">
    <source>
        <dbReference type="Proteomes" id="UP000244677"/>
    </source>
</evidence>
<reference evidence="2 3" key="1">
    <citation type="submission" date="2017-04" db="EMBL/GenBank/DDBJ databases">
        <title>Complete genome sequence of Flavobacterium kingsejong AJ004.</title>
        <authorList>
            <person name="Lee P.C."/>
        </authorList>
    </citation>
    <scope>NUCLEOTIDE SEQUENCE [LARGE SCALE GENOMIC DNA]</scope>
    <source>
        <strain evidence="2 3">AJ004</strain>
    </source>
</reference>
<feature type="domain" description="YdhG-like" evidence="1">
    <location>
        <begin position="19"/>
        <end position="135"/>
    </location>
</feature>
<name>A0A2S1LRN0_9FLAO</name>
<evidence type="ECO:0000259" key="1">
    <source>
        <dbReference type="Pfam" id="PF08818"/>
    </source>
</evidence>
<keyword evidence="3" id="KW-1185">Reference proteome</keyword>
<dbReference type="Proteomes" id="UP000244677">
    <property type="component" value="Chromosome"/>
</dbReference>
<dbReference type="OrthoDB" id="9813231at2"/>
<dbReference type="RefSeq" id="WP_108737944.1">
    <property type="nucleotide sequence ID" value="NZ_CP020919.1"/>
</dbReference>